<dbReference type="InterPro" id="IPR014752">
    <property type="entry name" value="Arrestin-like_C"/>
</dbReference>
<proteinExistence type="predicted"/>
<evidence type="ECO:0000313" key="2">
    <source>
        <dbReference type="EMBL" id="KAK9763123.1"/>
    </source>
</evidence>
<reference evidence="2 3" key="1">
    <citation type="submission" date="2023-04" db="EMBL/GenBank/DDBJ databases">
        <title>Genome of Basidiobolus ranarum AG-B5.</title>
        <authorList>
            <person name="Stajich J.E."/>
            <person name="Carter-House D."/>
            <person name="Gryganskyi A."/>
        </authorList>
    </citation>
    <scope>NUCLEOTIDE SEQUENCE [LARGE SCALE GENOMIC DNA]</scope>
    <source>
        <strain evidence="2 3">AG-B5</strain>
    </source>
</reference>
<sequence>MRLRISKSLFQIQMAEEIFYHNLHNWRDDLTIKGNLVLFPTSKVSISHITLKFVGRILLTEEYQKFEKILIEKSWDFISQEGSSCTFGPQPHSFGFLFEFPGDLPESLETSDCKIEYLFYATAKTSLFRSNLKTSKKITICNFIGPILGVDCGTRRQGIYKDLIAYEVGIPALDFCRGDSFHVNFKFQLLQQHIQPRFIACGIRELVTYRMPLEETYTHKASEESWVVATVEPCKADETEQTLLVQVPISASKVQYSHQSDFVEISHFLYGQIQFPNVNVQISFPVLIARQKVLSRELPPFYEDSRSLPPSYQQTPTDSIKSRASRHLIRKPVITVVSKATKHSQRMSIPNHISTLIN</sequence>
<feature type="domain" description="Arrestin C-terminal-like" evidence="1">
    <location>
        <begin position="163"/>
        <end position="289"/>
    </location>
</feature>
<evidence type="ECO:0000313" key="3">
    <source>
        <dbReference type="Proteomes" id="UP001479436"/>
    </source>
</evidence>
<dbReference type="SUPFAM" id="SSF81296">
    <property type="entry name" value="E set domains"/>
    <property type="match status" value="1"/>
</dbReference>
<keyword evidence="3" id="KW-1185">Reference proteome</keyword>
<dbReference type="EMBL" id="JASJQH010000728">
    <property type="protein sequence ID" value="KAK9763123.1"/>
    <property type="molecule type" value="Genomic_DNA"/>
</dbReference>
<accession>A0ABR2WNL8</accession>
<dbReference type="Proteomes" id="UP001479436">
    <property type="component" value="Unassembled WGS sequence"/>
</dbReference>
<gene>
    <name evidence="2" type="ORF">K7432_010504</name>
</gene>
<dbReference type="Gene3D" id="2.60.40.640">
    <property type="match status" value="1"/>
</dbReference>
<name>A0ABR2WNL8_9FUNG</name>
<dbReference type="Pfam" id="PF02752">
    <property type="entry name" value="Arrestin_C"/>
    <property type="match status" value="1"/>
</dbReference>
<dbReference type="InterPro" id="IPR011022">
    <property type="entry name" value="Arrestin_C-like"/>
</dbReference>
<protein>
    <recommendedName>
        <fullName evidence="1">Arrestin C-terminal-like domain-containing protein</fullName>
    </recommendedName>
</protein>
<comment type="caution">
    <text evidence="2">The sequence shown here is derived from an EMBL/GenBank/DDBJ whole genome shotgun (WGS) entry which is preliminary data.</text>
</comment>
<evidence type="ECO:0000259" key="1">
    <source>
        <dbReference type="Pfam" id="PF02752"/>
    </source>
</evidence>
<organism evidence="2 3">
    <name type="scientific">Basidiobolus ranarum</name>
    <dbReference type="NCBI Taxonomy" id="34480"/>
    <lineage>
        <taxon>Eukaryota</taxon>
        <taxon>Fungi</taxon>
        <taxon>Fungi incertae sedis</taxon>
        <taxon>Zoopagomycota</taxon>
        <taxon>Entomophthoromycotina</taxon>
        <taxon>Basidiobolomycetes</taxon>
        <taxon>Basidiobolales</taxon>
        <taxon>Basidiobolaceae</taxon>
        <taxon>Basidiobolus</taxon>
    </lineage>
</organism>
<dbReference type="InterPro" id="IPR014756">
    <property type="entry name" value="Ig_E-set"/>
</dbReference>